<sequence>MTFLFAWRYFKAKKSTNAINVISWISIVAMVIGTAALILVLSVFNGFEGLVKSLYSSFYPDIRIAAQTGKVLTLTAEQLAKIRSVKGVHQVAMVAEEKALLQNGDFQSLIYLKGVDSQYAQVTGVPEYVIKGDFNTGTEATPLLVLGYDVENAIGVHSDRNLIPLVVYLPRKSEVNLANPLESIAADTINTSGAFRIQQEFDNKYALTNLPFLKRMLDMGPDQYGAAEIKLDSTADEDAVQQALAAMLGSAYKVQTRYQQNQSLYSVMRAEKWAIYAILTLVLVVAAFNMIGALTMLVLEKKQDIQVLHALGADRGMIQRIFLSEGLLLGIIGGGAGMLIALLIAWLQIQFHLIPLQGGTFLIDYFPVTLNPFDFLLVGLTILVIAVLASWVPARKASAQQVLIREE</sequence>
<feature type="domain" description="ABC3 transporter permease C-terminal" evidence="8">
    <location>
        <begin position="277"/>
        <end position="400"/>
    </location>
</feature>
<dbReference type="RefSeq" id="WP_073040618.1">
    <property type="nucleotide sequence ID" value="NZ_FQUO01000003.1"/>
</dbReference>
<dbReference type="Pfam" id="PF02687">
    <property type="entry name" value="FtsX"/>
    <property type="match status" value="1"/>
</dbReference>
<evidence type="ECO:0000313" key="10">
    <source>
        <dbReference type="EMBL" id="SHE84565.1"/>
    </source>
</evidence>
<dbReference type="PANTHER" id="PTHR30489">
    <property type="entry name" value="LIPOPROTEIN-RELEASING SYSTEM TRANSMEMBRANE PROTEIN LOLE"/>
    <property type="match status" value="1"/>
</dbReference>
<evidence type="ECO:0000259" key="8">
    <source>
        <dbReference type="Pfam" id="PF02687"/>
    </source>
</evidence>
<evidence type="ECO:0000256" key="1">
    <source>
        <dbReference type="ARBA" id="ARBA00004651"/>
    </source>
</evidence>
<dbReference type="GO" id="GO:0098797">
    <property type="term" value="C:plasma membrane protein complex"/>
    <property type="evidence" value="ECO:0007669"/>
    <property type="project" value="TreeGrafter"/>
</dbReference>
<evidence type="ECO:0000259" key="9">
    <source>
        <dbReference type="Pfam" id="PF12704"/>
    </source>
</evidence>
<protein>
    <submittedName>
        <fullName evidence="10">Lipoprotein-releasing system permease protein</fullName>
    </submittedName>
</protein>
<dbReference type="AlphaFoldDB" id="A0A1M4WTP4"/>
<feature type="transmembrane region" description="Helical" evidence="7">
    <location>
        <begin position="273"/>
        <end position="299"/>
    </location>
</feature>
<evidence type="ECO:0000256" key="5">
    <source>
        <dbReference type="ARBA" id="ARBA00022989"/>
    </source>
</evidence>
<comment type="subcellular location">
    <subcellularLocation>
        <location evidence="1">Cell membrane</location>
        <topology evidence="1">Multi-pass membrane protein</topology>
    </subcellularLocation>
</comment>
<dbReference type="Proteomes" id="UP000184368">
    <property type="component" value="Unassembled WGS sequence"/>
</dbReference>
<feature type="transmembrane region" description="Helical" evidence="7">
    <location>
        <begin position="21"/>
        <end position="44"/>
    </location>
</feature>
<dbReference type="InterPro" id="IPR003838">
    <property type="entry name" value="ABC3_permease_C"/>
</dbReference>
<feature type="domain" description="MacB-like periplasmic core" evidence="9">
    <location>
        <begin position="23"/>
        <end position="155"/>
    </location>
</feature>
<dbReference type="InterPro" id="IPR025857">
    <property type="entry name" value="MacB_PCD"/>
</dbReference>
<keyword evidence="3" id="KW-1003">Cell membrane</keyword>
<comment type="similarity">
    <text evidence="2">Belongs to the ABC-4 integral membrane protein family. LolC/E subfamily.</text>
</comment>
<feature type="transmembrane region" description="Helical" evidence="7">
    <location>
        <begin position="375"/>
        <end position="394"/>
    </location>
</feature>
<dbReference type="InterPro" id="IPR051447">
    <property type="entry name" value="Lipoprotein-release_system"/>
</dbReference>
<evidence type="ECO:0000313" key="11">
    <source>
        <dbReference type="Proteomes" id="UP000184368"/>
    </source>
</evidence>
<keyword evidence="4 7" id="KW-0812">Transmembrane</keyword>
<dbReference type="Pfam" id="PF12704">
    <property type="entry name" value="MacB_PCD"/>
    <property type="match status" value="1"/>
</dbReference>
<keyword evidence="10" id="KW-0449">Lipoprotein</keyword>
<evidence type="ECO:0000256" key="3">
    <source>
        <dbReference type="ARBA" id="ARBA00022475"/>
    </source>
</evidence>
<dbReference type="OrthoDB" id="1522724at2"/>
<accession>A0A1M4WTP4</accession>
<keyword evidence="5 7" id="KW-1133">Transmembrane helix</keyword>
<name>A0A1M4WTP4_9BACT</name>
<evidence type="ECO:0000256" key="7">
    <source>
        <dbReference type="SAM" id="Phobius"/>
    </source>
</evidence>
<dbReference type="EMBL" id="FQUO01000003">
    <property type="protein sequence ID" value="SHE84565.1"/>
    <property type="molecule type" value="Genomic_DNA"/>
</dbReference>
<keyword evidence="6 7" id="KW-0472">Membrane</keyword>
<reference evidence="10 11" key="1">
    <citation type="submission" date="2016-11" db="EMBL/GenBank/DDBJ databases">
        <authorList>
            <person name="Jaros S."/>
            <person name="Januszkiewicz K."/>
            <person name="Wedrychowicz H."/>
        </authorList>
    </citation>
    <scope>NUCLEOTIDE SEQUENCE [LARGE SCALE GENOMIC DNA]</scope>
    <source>
        <strain evidence="10 11">DSM 26897</strain>
    </source>
</reference>
<evidence type="ECO:0000256" key="4">
    <source>
        <dbReference type="ARBA" id="ARBA00022692"/>
    </source>
</evidence>
<dbReference type="GO" id="GO:0044874">
    <property type="term" value="P:lipoprotein localization to outer membrane"/>
    <property type="evidence" value="ECO:0007669"/>
    <property type="project" value="TreeGrafter"/>
</dbReference>
<gene>
    <name evidence="10" type="ORF">SAMN05444008_103137</name>
</gene>
<evidence type="ECO:0000256" key="6">
    <source>
        <dbReference type="ARBA" id="ARBA00023136"/>
    </source>
</evidence>
<proteinExistence type="inferred from homology"/>
<dbReference type="STRING" id="1302690.BUE76_06715"/>
<dbReference type="PANTHER" id="PTHR30489:SF0">
    <property type="entry name" value="LIPOPROTEIN-RELEASING SYSTEM TRANSMEMBRANE PROTEIN LOLE"/>
    <property type="match status" value="1"/>
</dbReference>
<organism evidence="10 11">
    <name type="scientific">Cnuella takakiae</name>
    <dbReference type="NCBI Taxonomy" id="1302690"/>
    <lineage>
        <taxon>Bacteria</taxon>
        <taxon>Pseudomonadati</taxon>
        <taxon>Bacteroidota</taxon>
        <taxon>Chitinophagia</taxon>
        <taxon>Chitinophagales</taxon>
        <taxon>Chitinophagaceae</taxon>
        <taxon>Cnuella</taxon>
    </lineage>
</organism>
<feature type="transmembrane region" description="Helical" evidence="7">
    <location>
        <begin position="327"/>
        <end position="349"/>
    </location>
</feature>
<keyword evidence="11" id="KW-1185">Reference proteome</keyword>
<evidence type="ECO:0000256" key="2">
    <source>
        <dbReference type="ARBA" id="ARBA00005236"/>
    </source>
</evidence>